<keyword evidence="4" id="KW-0812">Transmembrane</keyword>
<keyword evidence="5" id="KW-1185">Reference proteome</keyword>
<evidence type="ECO:0000256" key="1">
    <source>
        <dbReference type="ARBA" id="ARBA00022737"/>
    </source>
</evidence>
<dbReference type="PANTHER" id="PTHR24186:SF37">
    <property type="entry name" value="PGG DOMAIN-CONTAINING PROTEIN"/>
    <property type="match status" value="1"/>
</dbReference>
<gene>
    <name evidence="6" type="primary">LOC111280569</name>
</gene>
<reference evidence="6" key="1">
    <citation type="submission" date="2025-08" db="UniProtKB">
        <authorList>
            <consortium name="RefSeq"/>
        </authorList>
    </citation>
    <scope>IDENTIFICATION</scope>
    <source>
        <tissue evidence="6">Fruit stalk</tissue>
    </source>
</reference>
<keyword evidence="2 3" id="KW-0040">ANK repeat</keyword>
<dbReference type="Proteomes" id="UP000515121">
    <property type="component" value="Unplaced"/>
</dbReference>
<feature type="repeat" description="ANK" evidence="3">
    <location>
        <begin position="93"/>
        <end position="115"/>
    </location>
</feature>
<name>A0A6P5X5V0_DURZI</name>
<keyword evidence="4" id="KW-1133">Transmembrane helix</keyword>
<feature type="repeat" description="ANK" evidence="3">
    <location>
        <begin position="62"/>
        <end position="91"/>
    </location>
</feature>
<dbReference type="SUPFAM" id="SSF48403">
    <property type="entry name" value="Ankyrin repeat"/>
    <property type="match status" value="1"/>
</dbReference>
<dbReference type="KEGG" id="dzi:111280569"/>
<dbReference type="PROSITE" id="PS50297">
    <property type="entry name" value="ANK_REP_REGION"/>
    <property type="match status" value="1"/>
</dbReference>
<accession>A0A6P5X5V0</accession>
<dbReference type="SMART" id="SM00248">
    <property type="entry name" value="ANK"/>
    <property type="match status" value="5"/>
</dbReference>
<proteinExistence type="predicted"/>
<feature type="transmembrane region" description="Helical" evidence="4">
    <location>
        <begin position="348"/>
        <end position="373"/>
    </location>
</feature>
<evidence type="ECO:0000313" key="5">
    <source>
        <dbReference type="Proteomes" id="UP000515121"/>
    </source>
</evidence>
<dbReference type="OrthoDB" id="1000228at2759"/>
<protein>
    <submittedName>
        <fullName evidence="6">Ankyrin repeat and sterile alpha motif domain-containing protein 1B-like</fullName>
    </submittedName>
</protein>
<evidence type="ECO:0000256" key="3">
    <source>
        <dbReference type="PROSITE-ProRule" id="PRU00023"/>
    </source>
</evidence>
<dbReference type="GO" id="GO:0005886">
    <property type="term" value="C:plasma membrane"/>
    <property type="evidence" value="ECO:0007669"/>
    <property type="project" value="TreeGrafter"/>
</dbReference>
<dbReference type="InterPro" id="IPR036770">
    <property type="entry name" value="Ankyrin_rpt-contain_sf"/>
</dbReference>
<feature type="transmembrane region" description="Helical" evidence="4">
    <location>
        <begin position="306"/>
        <end position="328"/>
    </location>
</feature>
<feature type="transmembrane region" description="Helical" evidence="4">
    <location>
        <begin position="272"/>
        <end position="294"/>
    </location>
</feature>
<dbReference type="PROSITE" id="PS50088">
    <property type="entry name" value="ANK_REPEAT"/>
    <property type="match status" value="2"/>
</dbReference>
<keyword evidence="1" id="KW-0677">Repeat</keyword>
<evidence type="ECO:0000256" key="4">
    <source>
        <dbReference type="SAM" id="Phobius"/>
    </source>
</evidence>
<sequence length="395" mass="43697">MRPKEEHPPRFGEEVERRLNDDKLLQLYEAALSALSGHLDFTKALLTRKPELASLLDSFKCSPLHLAPAEGHTEIVKALLRANKEVCLVADEEGRIPLHLAAMRGKVEIIQELVDAQHDSIRQKLNGSTVLHLCVQFNQLESLKQLVSLVDENQLLDYTDHGGNSILHLAVMPRQLETITFLVSVPEIKAKINVLNKMGLNALDLLNHYPRDFKSLEIGEILIKAGSRSTPSQSQLGPLAVGGRPKWRHCSVDYEKCVAGTAVQAYVNPKEYLLLTIVAIISFIASLSVVLLAISGLPLKNKLCTWLMTIAMIIAITFVLLTLAGAIVVVTPDHILSTIAEALVVTEIIWIALVGIVAVFATIRLLFWLFSLLSKLIGFLRKMLSRPTRNQALIC</sequence>
<dbReference type="InterPro" id="IPR002110">
    <property type="entry name" value="Ankyrin_rpt"/>
</dbReference>
<dbReference type="GeneID" id="111280569"/>
<dbReference type="Pfam" id="PF12796">
    <property type="entry name" value="Ank_2"/>
    <property type="match status" value="2"/>
</dbReference>
<organism evidence="5 6">
    <name type="scientific">Durio zibethinus</name>
    <name type="common">Durian</name>
    <dbReference type="NCBI Taxonomy" id="66656"/>
    <lineage>
        <taxon>Eukaryota</taxon>
        <taxon>Viridiplantae</taxon>
        <taxon>Streptophyta</taxon>
        <taxon>Embryophyta</taxon>
        <taxon>Tracheophyta</taxon>
        <taxon>Spermatophyta</taxon>
        <taxon>Magnoliopsida</taxon>
        <taxon>eudicotyledons</taxon>
        <taxon>Gunneridae</taxon>
        <taxon>Pentapetalae</taxon>
        <taxon>rosids</taxon>
        <taxon>malvids</taxon>
        <taxon>Malvales</taxon>
        <taxon>Malvaceae</taxon>
        <taxon>Helicteroideae</taxon>
        <taxon>Durio</taxon>
    </lineage>
</organism>
<dbReference type="RefSeq" id="XP_022723759.1">
    <property type="nucleotide sequence ID" value="XM_022868024.1"/>
</dbReference>
<evidence type="ECO:0000256" key="2">
    <source>
        <dbReference type="ARBA" id="ARBA00023043"/>
    </source>
</evidence>
<dbReference type="Gene3D" id="1.25.40.20">
    <property type="entry name" value="Ankyrin repeat-containing domain"/>
    <property type="match status" value="1"/>
</dbReference>
<dbReference type="AlphaFoldDB" id="A0A6P5X5V0"/>
<evidence type="ECO:0000313" key="6">
    <source>
        <dbReference type="RefSeq" id="XP_022723759.1"/>
    </source>
</evidence>
<dbReference type="PANTHER" id="PTHR24186">
    <property type="entry name" value="PROTEIN PHOSPHATASE 1 REGULATORY SUBUNIT"/>
    <property type="match status" value="1"/>
</dbReference>
<keyword evidence="4" id="KW-0472">Membrane</keyword>